<reference evidence="2" key="1">
    <citation type="submission" date="2018-05" db="EMBL/GenBank/DDBJ databases">
        <title>Draft genome of Mucuna pruriens seed.</title>
        <authorList>
            <person name="Nnadi N.E."/>
            <person name="Vos R."/>
            <person name="Hasami M.H."/>
            <person name="Devisetty U.K."/>
            <person name="Aguiy J.C."/>
        </authorList>
    </citation>
    <scope>NUCLEOTIDE SEQUENCE [LARGE SCALE GENOMIC DNA]</scope>
    <source>
        <strain evidence="2">JCA_2017</strain>
    </source>
</reference>
<feature type="domain" description="Retroviral polymerase SH3-like" evidence="1">
    <location>
        <begin position="130"/>
        <end position="186"/>
    </location>
</feature>
<dbReference type="AlphaFoldDB" id="A0A371HEF2"/>
<evidence type="ECO:0000313" key="3">
    <source>
        <dbReference type="Proteomes" id="UP000257109"/>
    </source>
</evidence>
<accession>A0A371HEF2</accession>
<evidence type="ECO:0000259" key="1">
    <source>
        <dbReference type="Pfam" id="PF25597"/>
    </source>
</evidence>
<dbReference type="EMBL" id="QJKJ01002846">
    <property type="protein sequence ID" value="RDY01074.1"/>
    <property type="molecule type" value="Genomic_DNA"/>
</dbReference>
<organism evidence="2 3">
    <name type="scientific">Mucuna pruriens</name>
    <name type="common">Velvet bean</name>
    <name type="synonym">Dolichos pruriens</name>
    <dbReference type="NCBI Taxonomy" id="157652"/>
    <lineage>
        <taxon>Eukaryota</taxon>
        <taxon>Viridiplantae</taxon>
        <taxon>Streptophyta</taxon>
        <taxon>Embryophyta</taxon>
        <taxon>Tracheophyta</taxon>
        <taxon>Spermatophyta</taxon>
        <taxon>Magnoliopsida</taxon>
        <taxon>eudicotyledons</taxon>
        <taxon>Gunneridae</taxon>
        <taxon>Pentapetalae</taxon>
        <taxon>rosids</taxon>
        <taxon>fabids</taxon>
        <taxon>Fabales</taxon>
        <taxon>Fabaceae</taxon>
        <taxon>Papilionoideae</taxon>
        <taxon>50 kb inversion clade</taxon>
        <taxon>NPAAA clade</taxon>
        <taxon>indigoferoid/millettioid clade</taxon>
        <taxon>Phaseoleae</taxon>
        <taxon>Mucuna</taxon>
    </lineage>
</organism>
<feature type="non-terminal residue" evidence="2">
    <location>
        <position position="1"/>
    </location>
</feature>
<dbReference type="OrthoDB" id="1436950at2759"/>
<name>A0A371HEF2_MUCPR</name>
<gene>
    <name evidence="2" type="ORF">CR513_15644</name>
</gene>
<sequence length="186" mass="21192">MFPIGKATLSPFPISTIKSNECFDLIHTFGGLYSTFYVHDHKYYFLSLLITNCSPELVMSPYHSKIALLRGKHGLLLNVARALMNQSNPSKMYWSYIVLHVAHVINMLPTPILNVSSPHEKLYKVCLVTLCFGSTSKVSRTKFYIRASKCVFLGYKVVTKGFILLNISNREIFVFRNVVFSKNVFP</sequence>
<dbReference type="InterPro" id="IPR057670">
    <property type="entry name" value="SH3_retrovirus"/>
</dbReference>
<proteinExistence type="predicted"/>
<comment type="caution">
    <text evidence="2">The sequence shown here is derived from an EMBL/GenBank/DDBJ whole genome shotgun (WGS) entry which is preliminary data.</text>
</comment>
<dbReference type="Pfam" id="PF25597">
    <property type="entry name" value="SH3_retrovirus"/>
    <property type="match status" value="1"/>
</dbReference>
<protein>
    <recommendedName>
        <fullName evidence="1">Retroviral polymerase SH3-like domain-containing protein</fullName>
    </recommendedName>
</protein>
<keyword evidence="3" id="KW-1185">Reference proteome</keyword>
<dbReference type="Proteomes" id="UP000257109">
    <property type="component" value="Unassembled WGS sequence"/>
</dbReference>
<evidence type="ECO:0000313" key="2">
    <source>
        <dbReference type="EMBL" id="RDY01074.1"/>
    </source>
</evidence>